<organism evidence="2 4">
    <name type="scientific">Punica granatum</name>
    <name type="common">Pomegranate</name>
    <dbReference type="NCBI Taxonomy" id="22663"/>
    <lineage>
        <taxon>Eukaryota</taxon>
        <taxon>Viridiplantae</taxon>
        <taxon>Streptophyta</taxon>
        <taxon>Embryophyta</taxon>
        <taxon>Tracheophyta</taxon>
        <taxon>Spermatophyta</taxon>
        <taxon>Magnoliopsida</taxon>
        <taxon>eudicotyledons</taxon>
        <taxon>Gunneridae</taxon>
        <taxon>Pentapetalae</taxon>
        <taxon>rosids</taxon>
        <taxon>malvids</taxon>
        <taxon>Myrtales</taxon>
        <taxon>Lythraceae</taxon>
        <taxon>Punica</taxon>
    </lineage>
</organism>
<reference evidence="4" key="1">
    <citation type="journal article" date="2017" name="Plant J.">
        <title>The pomegranate (Punica granatum L.) genome and the genomics of punicalagin biosynthesis.</title>
        <authorList>
            <person name="Qin G."/>
            <person name="Xu C."/>
            <person name="Ming R."/>
            <person name="Tang H."/>
            <person name="Guyot R."/>
            <person name="Kramer E.M."/>
            <person name="Hu Y."/>
            <person name="Yi X."/>
            <person name="Qi Y."/>
            <person name="Xu X."/>
            <person name="Gao Z."/>
            <person name="Pan H."/>
            <person name="Jian J."/>
            <person name="Tian Y."/>
            <person name="Yue Z."/>
            <person name="Xu Y."/>
        </authorList>
    </citation>
    <scope>NUCLEOTIDE SEQUENCE [LARGE SCALE GENOMIC DNA]</scope>
    <source>
        <strain evidence="4">cv. Dabenzi</strain>
    </source>
</reference>
<evidence type="ECO:0000313" key="3">
    <source>
        <dbReference type="EMBL" id="PKI68347.1"/>
    </source>
</evidence>
<gene>
    <name evidence="2" type="ORF">CDL15_Pgr021247</name>
    <name evidence="3" type="ORF">CRG98_011255</name>
</gene>
<dbReference type="EMBL" id="MTKT01003414">
    <property type="protein sequence ID" value="OWM74896.1"/>
    <property type="molecule type" value="Genomic_DNA"/>
</dbReference>
<feature type="compositionally biased region" description="Basic and acidic residues" evidence="1">
    <location>
        <begin position="11"/>
        <end position="21"/>
    </location>
</feature>
<dbReference type="Proteomes" id="UP000233551">
    <property type="component" value="Unassembled WGS sequence"/>
</dbReference>
<reference evidence="3 5" key="3">
    <citation type="submission" date="2017-11" db="EMBL/GenBank/DDBJ databases">
        <title>De-novo sequencing of pomegranate (Punica granatum L.) genome.</title>
        <authorList>
            <person name="Akparov Z."/>
            <person name="Amiraslanov A."/>
            <person name="Hajiyeva S."/>
            <person name="Abbasov M."/>
            <person name="Kaur K."/>
            <person name="Hamwieh A."/>
            <person name="Solovyev V."/>
            <person name="Salamov A."/>
            <person name="Braich B."/>
            <person name="Kosarev P."/>
            <person name="Mahmoud A."/>
            <person name="Hajiyev E."/>
            <person name="Babayeva S."/>
            <person name="Izzatullayeva V."/>
            <person name="Mammadov A."/>
            <person name="Mammadov A."/>
            <person name="Sharifova S."/>
            <person name="Ojaghi J."/>
            <person name="Eynullazada K."/>
            <person name="Bayramov B."/>
            <person name="Abdulazimova A."/>
            <person name="Shahmuradov I."/>
        </authorList>
    </citation>
    <scope>NUCLEOTIDE SEQUENCE [LARGE SCALE GENOMIC DNA]</scope>
    <source>
        <strain evidence="3">AG2017</strain>
        <strain evidence="5">cv. AG2017</strain>
        <tissue evidence="3">Leaf</tissue>
    </source>
</reference>
<dbReference type="AlphaFoldDB" id="A0A218WQJ0"/>
<keyword evidence="5" id="KW-1185">Reference proteome</keyword>
<name>A0A218WQJ0_PUNGR</name>
<sequence>MAPKVSRRSTKPKDSPRQARRERKECDICARSFFIEGMIMLAFQGITTYCLCLTCGEIATDIMAKGKNCNSKSTRRDSNGEGNRPQEAQREFIEVLERLRAEKRRGKELEKLLKMDTGTKRTCWNTPINEQSLEELIVSNAALEKLRSELDDHLAEMAIAERAASSSDATTSASISAVAGPSCRVGSSGRRSYGRGKR</sequence>
<proteinExistence type="predicted"/>
<feature type="compositionally biased region" description="Basic residues" evidence="1">
    <location>
        <begin position="1"/>
        <end position="10"/>
    </location>
</feature>
<evidence type="ECO:0000313" key="2">
    <source>
        <dbReference type="EMBL" id="OWM74896.1"/>
    </source>
</evidence>
<dbReference type="Proteomes" id="UP000197138">
    <property type="component" value="Unassembled WGS sequence"/>
</dbReference>
<dbReference type="EMBL" id="PGOL01000560">
    <property type="protein sequence ID" value="PKI68347.1"/>
    <property type="molecule type" value="Genomic_DNA"/>
</dbReference>
<feature type="region of interest" description="Disordered" evidence="1">
    <location>
        <begin position="1"/>
        <end position="21"/>
    </location>
</feature>
<evidence type="ECO:0000313" key="4">
    <source>
        <dbReference type="Proteomes" id="UP000197138"/>
    </source>
</evidence>
<comment type="caution">
    <text evidence="2">The sequence shown here is derived from an EMBL/GenBank/DDBJ whole genome shotgun (WGS) entry which is preliminary data.</text>
</comment>
<feature type="region of interest" description="Disordered" evidence="1">
    <location>
        <begin position="68"/>
        <end position="88"/>
    </location>
</feature>
<reference evidence="2" key="2">
    <citation type="submission" date="2017-06" db="EMBL/GenBank/DDBJ databases">
        <title>The pomegranate genome and the genomics of punicalagin biosynthesis.</title>
        <authorList>
            <person name="Xu C."/>
        </authorList>
    </citation>
    <scope>NUCLEOTIDE SEQUENCE [LARGE SCALE GENOMIC DNA]</scope>
    <source>
        <tissue evidence="2">Fresh leaf</tissue>
    </source>
</reference>
<protein>
    <submittedName>
        <fullName evidence="2">Uncharacterized protein</fullName>
    </submittedName>
</protein>
<evidence type="ECO:0000313" key="5">
    <source>
        <dbReference type="Proteomes" id="UP000233551"/>
    </source>
</evidence>
<evidence type="ECO:0000256" key="1">
    <source>
        <dbReference type="SAM" id="MobiDB-lite"/>
    </source>
</evidence>
<feature type="compositionally biased region" description="Low complexity" evidence="1">
    <location>
        <begin position="164"/>
        <end position="191"/>
    </location>
</feature>
<feature type="region of interest" description="Disordered" evidence="1">
    <location>
        <begin position="164"/>
        <end position="198"/>
    </location>
</feature>
<accession>A0A218WQJ0</accession>